<dbReference type="PROSITE" id="PS50885">
    <property type="entry name" value="HAMP"/>
    <property type="match status" value="1"/>
</dbReference>
<name>A0A0J8D765_CLOCY</name>
<dbReference type="PANTHER" id="PTHR32089">
    <property type="entry name" value="METHYL-ACCEPTING CHEMOTAXIS PROTEIN MCPB"/>
    <property type="match status" value="1"/>
</dbReference>
<proteinExistence type="inferred from homology"/>
<comment type="similarity">
    <text evidence="2">Belongs to the methyl-accepting chemotaxis (MCP) protein family.</text>
</comment>
<evidence type="ECO:0000256" key="3">
    <source>
        <dbReference type="PROSITE-ProRule" id="PRU00284"/>
    </source>
</evidence>
<dbReference type="InterPro" id="IPR004089">
    <property type="entry name" value="MCPsignal_dom"/>
</dbReference>
<dbReference type="SUPFAM" id="SSF58104">
    <property type="entry name" value="Methyl-accepting chemotaxis protein (MCP) signaling domain"/>
    <property type="match status" value="1"/>
</dbReference>
<dbReference type="InterPro" id="IPR003660">
    <property type="entry name" value="HAMP_dom"/>
</dbReference>
<dbReference type="RefSeq" id="WP_048570557.1">
    <property type="nucleotide sequence ID" value="NZ_LFVU01000026.1"/>
</dbReference>
<evidence type="ECO:0000259" key="5">
    <source>
        <dbReference type="PROSITE" id="PS50111"/>
    </source>
</evidence>
<keyword evidence="8" id="KW-1185">Reference proteome</keyword>
<dbReference type="AlphaFoldDB" id="A0A0J8D765"/>
<evidence type="ECO:0000259" key="6">
    <source>
        <dbReference type="PROSITE" id="PS50885"/>
    </source>
</evidence>
<dbReference type="Pfam" id="PF12729">
    <property type="entry name" value="4HB_MCP_1"/>
    <property type="match status" value="1"/>
</dbReference>
<accession>A0A0J8D765</accession>
<dbReference type="PATRIC" id="fig|1121307.3.peg.1535"/>
<evidence type="ECO:0000256" key="4">
    <source>
        <dbReference type="SAM" id="Phobius"/>
    </source>
</evidence>
<dbReference type="Proteomes" id="UP000036756">
    <property type="component" value="Unassembled WGS sequence"/>
</dbReference>
<keyword evidence="4" id="KW-0472">Membrane</keyword>
<dbReference type="STRING" id="1121307.CLCY_3c01810"/>
<dbReference type="PANTHER" id="PTHR32089:SF112">
    <property type="entry name" value="LYSOZYME-LIKE PROTEIN-RELATED"/>
    <property type="match status" value="1"/>
</dbReference>
<dbReference type="GO" id="GO:0007165">
    <property type="term" value="P:signal transduction"/>
    <property type="evidence" value="ECO:0007669"/>
    <property type="project" value="UniProtKB-KW"/>
</dbReference>
<evidence type="ECO:0000256" key="1">
    <source>
        <dbReference type="ARBA" id="ARBA00023224"/>
    </source>
</evidence>
<feature type="domain" description="HAMP" evidence="6">
    <location>
        <begin position="212"/>
        <end position="264"/>
    </location>
</feature>
<dbReference type="SMART" id="SM00304">
    <property type="entry name" value="HAMP"/>
    <property type="match status" value="1"/>
</dbReference>
<dbReference type="Pfam" id="PF00672">
    <property type="entry name" value="HAMP"/>
    <property type="match status" value="1"/>
</dbReference>
<dbReference type="Pfam" id="PF00015">
    <property type="entry name" value="MCPsignal"/>
    <property type="match status" value="1"/>
</dbReference>
<evidence type="ECO:0000313" key="8">
    <source>
        <dbReference type="Proteomes" id="UP000036756"/>
    </source>
</evidence>
<protein>
    <submittedName>
        <fullName evidence="7">Methyl-accepting chemotaxis protein 4</fullName>
    </submittedName>
</protein>
<feature type="transmembrane region" description="Helical" evidence="4">
    <location>
        <begin position="13"/>
        <end position="35"/>
    </location>
</feature>
<evidence type="ECO:0000256" key="2">
    <source>
        <dbReference type="ARBA" id="ARBA00029447"/>
    </source>
</evidence>
<keyword evidence="4" id="KW-1133">Transmembrane helix</keyword>
<sequence>MKKFTDFKLSTKLVISFMVMIILIGMIGIIGVINANKMGNASDKMYNNNIACIVSINLIDKNISKINLILQEIAKVKDSNEVNMMKSDIEALKEESNDGVKKYKSGIISEENNSMFLDFEEKFNIYKKQVDEYITFVLDSKTLEASDKLSEVKQSGANMDMKLEELLSLNNKWAEQSMASNKASLNNIIISSITFTVLGVVISIVLAVSVIRLITKPLNKTREFADRLAEYDFSTPLDIKSKNEFGYMADALNRARINVAFLIKDVINSADIISNSSAELSATASEVSLKLESVNESAIHINGMIQETTFIVGEVAASSEEVDSNVEGLASKASNGNASSIEIKERAFKIEEESKKAFENTRKLYDIVEKEIIEDIERGKVVEKIISMADTIANISNQTNLLALNASIEAARAGELGRGFAVVADEVKGLAQKSAEEVTNVKDTIEEVQMAFKSLSGNSNKLLRFINENILPQFEEFVEVGETYGKDGDFVNSMSEDLALMSEEISATINQVVNNIQSISEDVLRSSQDVASIQEGISLSSEAMNQVVNAASQQSDLAQSLNEMIAKFKV</sequence>
<dbReference type="Gene3D" id="1.10.287.950">
    <property type="entry name" value="Methyl-accepting chemotaxis protein"/>
    <property type="match status" value="1"/>
</dbReference>
<dbReference type="CDD" id="cd06225">
    <property type="entry name" value="HAMP"/>
    <property type="match status" value="1"/>
</dbReference>
<evidence type="ECO:0000313" key="7">
    <source>
        <dbReference type="EMBL" id="KMT21910.1"/>
    </source>
</evidence>
<organism evidence="7 8">
    <name type="scientific">Clostridium cylindrosporum DSM 605</name>
    <dbReference type="NCBI Taxonomy" id="1121307"/>
    <lineage>
        <taxon>Bacteria</taxon>
        <taxon>Bacillati</taxon>
        <taxon>Bacillota</taxon>
        <taxon>Clostridia</taxon>
        <taxon>Eubacteriales</taxon>
        <taxon>Clostridiaceae</taxon>
        <taxon>Clostridium</taxon>
    </lineage>
</organism>
<keyword evidence="1 3" id="KW-0807">Transducer</keyword>
<keyword evidence="4" id="KW-0812">Transmembrane</keyword>
<comment type="caution">
    <text evidence="7">The sequence shown here is derived from an EMBL/GenBank/DDBJ whole genome shotgun (WGS) entry which is preliminary data.</text>
</comment>
<dbReference type="Gene3D" id="1.10.8.500">
    <property type="entry name" value="HAMP domain in histidine kinase"/>
    <property type="match status" value="1"/>
</dbReference>
<dbReference type="PROSITE" id="PS50111">
    <property type="entry name" value="CHEMOTAXIS_TRANSDUC_2"/>
    <property type="match status" value="1"/>
</dbReference>
<dbReference type="EMBL" id="LFVU01000026">
    <property type="protein sequence ID" value="KMT21910.1"/>
    <property type="molecule type" value="Genomic_DNA"/>
</dbReference>
<dbReference type="OrthoDB" id="9760371at2"/>
<reference evidence="7 8" key="1">
    <citation type="submission" date="2015-06" db="EMBL/GenBank/DDBJ databases">
        <title>Draft genome sequence of the purine-degrading Clostridium cylindrosporum HC-1 (DSM 605).</title>
        <authorList>
            <person name="Poehlein A."/>
            <person name="Schiel-Bengelsdorf B."/>
            <person name="Bengelsdorf F."/>
            <person name="Daniel R."/>
            <person name="Duerre P."/>
        </authorList>
    </citation>
    <scope>NUCLEOTIDE SEQUENCE [LARGE SCALE GENOMIC DNA]</scope>
    <source>
        <strain evidence="7 8">DSM 605</strain>
    </source>
</reference>
<dbReference type="GO" id="GO:0016020">
    <property type="term" value="C:membrane"/>
    <property type="evidence" value="ECO:0007669"/>
    <property type="project" value="InterPro"/>
</dbReference>
<gene>
    <name evidence="7" type="primary">mcp4</name>
    <name evidence="7" type="ORF">CLCY_3c01810</name>
</gene>
<feature type="transmembrane region" description="Helical" evidence="4">
    <location>
        <begin position="188"/>
        <end position="214"/>
    </location>
</feature>
<dbReference type="SMART" id="SM00283">
    <property type="entry name" value="MA"/>
    <property type="match status" value="1"/>
</dbReference>
<dbReference type="InterPro" id="IPR024478">
    <property type="entry name" value="HlyB_4HB_MCP"/>
</dbReference>
<feature type="domain" description="Methyl-accepting transducer" evidence="5">
    <location>
        <begin position="283"/>
        <end position="531"/>
    </location>
</feature>